<evidence type="ECO:0000313" key="3">
    <source>
        <dbReference type="Proteomes" id="UP000274601"/>
    </source>
</evidence>
<dbReference type="EMBL" id="RBWU01000006">
    <property type="protein sequence ID" value="RKS71157.1"/>
    <property type="molecule type" value="Genomic_DNA"/>
</dbReference>
<keyword evidence="3" id="KW-1185">Reference proteome</keyword>
<evidence type="ECO:0000256" key="1">
    <source>
        <dbReference type="SAM" id="MobiDB-lite"/>
    </source>
</evidence>
<sequence length="115" mass="12869">MTFLLDVSRGRTDAEEGPTGPELREIRGPRVHPQSSPLRAGGVQTATEKWRFHCLRCLHVWEELYEARYCGDAVAWRLSGVAAQPPWVDRACRGCDGLWVKALPDGLVARRVTAK</sequence>
<comment type="caution">
    <text evidence="2">The sequence shown here is derived from an EMBL/GenBank/DDBJ whole genome shotgun (WGS) entry which is preliminary data.</text>
</comment>
<organism evidence="2 3">
    <name type="scientific">Actinomadura pelletieri DSM 43383</name>
    <dbReference type="NCBI Taxonomy" id="1120940"/>
    <lineage>
        <taxon>Bacteria</taxon>
        <taxon>Bacillati</taxon>
        <taxon>Actinomycetota</taxon>
        <taxon>Actinomycetes</taxon>
        <taxon>Streptosporangiales</taxon>
        <taxon>Thermomonosporaceae</taxon>
        <taxon>Actinomadura</taxon>
    </lineage>
</organism>
<name>A0A495QGW7_9ACTN</name>
<evidence type="ECO:0000313" key="2">
    <source>
        <dbReference type="EMBL" id="RKS71157.1"/>
    </source>
</evidence>
<dbReference type="RefSeq" id="WP_233526208.1">
    <property type="nucleotide sequence ID" value="NZ_RBWU01000006.1"/>
</dbReference>
<proteinExistence type="predicted"/>
<feature type="region of interest" description="Disordered" evidence="1">
    <location>
        <begin position="1"/>
        <end position="42"/>
    </location>
</feature>
<dbReference type="AlphaFoldDB" id="A0A495QGW7"/>
<dbReference type="Proteomes" id="UP000274601">
    <property type="component" value="Unassembled WGS sequence"/>
</dbReference>
<accession>A0A495QGW7</accession>
<gene>
    <name evidence="2" type="ORF">BZB76_5643</name>
</gene>
<protein>
    <submittedName>
        <fullName evidence="2">Uncharacterized protein</fullName>
    </submittedName>
</protein>
<reference evidence="2 3" key="1">
    <citation type="submission" date="2018-10" db="EMBL/GenBank/DDBJ databases">
        <title>Genomic Encyclopedia of Archaeal and Bacterial Type Strains, Phase II (KMG-II): from individual species to whole genera.</title>
        <authorList>
            <person name="Goeker M."/>
        </authorList>
    </citation>
    <scope>NUCLEOTIDE SEQUENCE [LARGE SCALE GENOMIC DNA]</scope>
    <source>
        <strain evidence="2 3">DSM 43383</strain>
    </source>
</reference>